<accession>A0ABW2ZEA9</accession>
<comment type="caution">
    <text evidence="2">The sequence shown here is derived from an EMBL/GenBank/DDBJ whole genome shotgun (WGS) entry which is preliminary data.</text>
</comment>
<evidence type="ECO:0000313" key="3">
    <source>
        <dbReference type="Proteomes" id="UP001597073"/>
    </source>
</evidence>
<organism evidence="2 3">
    <name type="scientific">Mucilaginibacter lutimaris</name>
    <dbReference type="NCBI Taxonomy" id="931629"/>
    <lineage>
        <taxon>Bacteria</taxon>
        <taxon>Pseudomonadati</taxon>
        <taxon>Bacteroidota</taxon>
        <taxon>Sphingobacteriia</taxon>
        <taxon>Sphingobacteriales</taxon>
        <taxon>Sphingobacteriaceae</taxon>
        <taxon>Mucilaginibacter</taxon>
    </lineage>
</organism>
<name>A0ABW2ZEA9_9SPHI</name>
<keyword evidence="3" id="KW-1185">Reference proteome</keyword>
<keyword evidence="1" id="KW-0812">Transmembrane</keyword>
<sequence length="93" mass="10794">MNWMKFMLWLSIIYLAYYAVVLLWDFLRSRKLPADERSDIISFDDDSEPVREIPAPEPEVYNASVLSSGGVSLKQLFSLAREEAIEYTRPVSF</sequence>
<evidence type="ECO:0000313" key="2">
    <source>
        <dbReference type="EMBL" id="MFD0764510.1"/>
    </source>
</evidence>
<dbReference type="RefSeq" id="WP_377140051.1">
    <property type="nucleotide sequence ID" value="NZ_JBHTIA010000003.1"/>
</dbReference>
<keyword evidence="1" id="KW-1133">Transmembrane helix</keyword>
<keyword evidence="1" id="KW-0472">Membrane</keyword>
<gene>
    <name evidence="2" type="ORF">ACFQZI_06575</name>
</gene>
<dbReference type="Proteomes" id="UP001597073">
    <property type="component" value="Unassembled WGS sequence"/>
</dbReference>
<dbReference type="EMBL" id="JBHTIA010000003">
    <property type="protein sequence ID" value="MFD0764510.1"/>
    <property type="molecule type" value="Genomic_DNA"/>
</dbReference>
<protein>
    <submittedName>
        <fullName evidence="2">Uncharacterized protein</fullName>
    </submittedName>
</protein>
<evidence type="ECO:0000256" key="1">
    <source>
        <dbReference type="SAM" id="Phobius"/>
    </source>
</evidence>
<proteinExistence type="predicted"/>
<feature type="transmembrane region" description="Helical" evidence="1">
    <location>
        <begin position="6"/>
        <end position="27"/>
    </location>
</feature>
<reference evidence="3" key="1">
    <citation type="journal article" date="2019" name="Int. J. Syst. Evol. Microbiol.">
        <title>The Global Catalogue of Microorganisms (GCM) 10K type strain sequencing project: providing services to taxonomists for standard genome sequencing and annotation.</title>
        <authorList>
            <consortium name="The Broad Institute Genomics Platform"/>
            <consortium name="The Broad Institute Genome Sequencing Center for Infectious Disease"/>
            <person name="Wu L."/>
            <person name="Ma J."/>
        </authorList>
    </citation>
    <scope>NUCLEOTIDE SEQUENCE [LARGE SCALE GENOMIC DNA]</scope>
    <source>
        <strain evidence="3">CCUG 60742</strain>
    </source>
</reference>